<evidence type="ECO:0000313" key="3">
    <source>
        <dbReference type="Proteomes" id="UP000324222"/>
    </source>
</evidence>
<organism evidence="2 3">
    <name type="scientific">Portunus trituberculatus</name>
    <name type="common">Swimming crab</name>
    <name type="synonym">Neptunus trituberculatus</name>
    <dbReference type="NCBI Taxonomy" id="210409"/>
    <lineage>
        <taxon>Eukaryota</taxon>
        <taxon>Metazoa</taxon>
        <taxon>Ecdysozoa</taxon>
        <taxon>Arthropoda</taxon>
        <taxon>Crustacea</taxon>
        <taxon>Multicrustacea</taxon>
        <taxon>Malacostraca</taxon>
        <taxon>Eumalacostraca</taxon>
        <taxon>Eucarida</taxon>
        <taxon>Decapoda</taxon>
        <taxon>Pleocyemata</taxon>
        <taxon>Brachyura</taxon>
        <taxon>Eubrachyura</taxon>
        <taxon>Portunoidea</taxon>
        <taxon>Portunidae</taxon>
        <taxon>Portuninae</taxon>
        <taxon>Portunus</taxon>
    </lineage>
</organism>
<gene>
    <name evidence="2" type="ORF">E2C01_057389</name>
</gene>
<comment type="caution">
    <text evidence="2">The sequence shown here is derived from an EMBL/GenBank/DDBJ whole genome shotgun (WGS) entry which is preliminary data.</text>
</comment>
<dbReference type="PROSITE" id="PS50878">
    <property type="entry name" value="RT_POL"/>
    <property type="match status" value="1"/>
</dbReference>
<dbReference type="SUPFAM" id="SSF56672">
    <property type="entry name" value="DNA/RNA polymerases"/>
    <property type="match status" value="1"/>
</dbReference>
<dbReference type="PANTHER" id="PTHR47027:SF20">
    <property type="entry name" value="REVERSE TRANSCRIPTASE-LIKE PROTEIN WITH RNA-DIRECTED DNA POLYMERASE DOMAIN"/>
    <property type="match status" value="1"/>
</dbReference>
<dbReference type="InterPro" id="IPR000477">
    <property type="entry name" value="RT_dom"/>
</dbReference>
<reference evidence="2 3" key="1">
    <citation type="submission" date="2019-05" db="EMBL/GenBank/DDBJ databases">
        <title>Another draft genome of Portunus trituberculatus and its Hox gene families provides insights of decapod evolution.</title>
        <authorList>
            <person name="Jeong J.-H."/>
            <person name="Song I."/>
            <person name="Kim S."/>
            <person name="Choi T."/>
            <person name="Kim D."/>
            <person name="Ryu S."/>
            <person name="Kim W."/>
        </authorList>
    </citation>
    <scope>NUCLEOTIDE SEQUENCE [LARGE SCALE GENOMIC DNA]</scope>
    <source>
        <tissue evidence="2">Muscle</tissue>
    </source>
</reference>
<protein>
    <recommendedName>
        <fullName evidence="1">Reverse transcriptase domain-containing protein</fullName>
    </recommendedName>
</protein>
<sequence length="135" mass="15291">MANINVTSGIRHGCNGSTSLFLLLTYLIILHLNQAQISFRDEICFIPALFYADDGLILAQSENEAQQMLETLTDSAHACGLDINKNKSFVMIYNHKTNADNFHGINIVSEIRYLGVNITNKRRCFTSYKKEKMNK</sequence>
<name>A0A5B7GZV3_PORTR</name>
<dbReference type="EMBL" id="VSRR010020629">
    <property type="protein sequence ID" value="MPC63293.1"/>
    <property type="molecule type" value="Genomic_DNA"/>
</dbReference>
<dbReference type="InterPro" id="IPR043502">
    <property type="entry name" value="DNA/RNA_pol_sf"/>
</dbReference>
<proteinExistence type="predicted"/>
<feature type="domain" description="Reverse transcriptase" evidence="1">
    <location>
        <begin position="1"/>
        <end position="118"/>
    </location>
</feature>
<dbReference type="Pfam" id="PF00078">
    <property type="entry name" value="RVT_1"/>
    <property type="match status" value="1"/>
</dbReference>
<evidence type="ECO:0000313" key="2">
    <source>
        <dbReference type="EMBL" id="MPC63293.1"/>
    </source>
</evidence>
<dbReference type="GO" id="GO:0071897">
    <property type="term" value="P:DNA biosynthetic process"/>
    <property type="evidence" value="ECO:0007669"/>
    <property type="project" value="UniProtKB-ARBA"/>
</dbReference>
<keyword evidence="3" id="KW-1185">Reference proteome</keyword>
<dbReference type="AlphaFoldDB" id="A0A5B7GZV3"/>
<evidence type="ECO:0000259" key="1">
    <source>
        <dbReference type="PROSITE" id="PS50878"/>
    </source>
</evidence>
<dbReference type="PANTHER" id="PTHR47027">
    <property type="entry name" value="REVERSE TRANSCRIPTASE DOMAIN-CONTAINING PROTEIN"/>
    <property type="match status" value="1"/>
</dbReference>
<accession>A0A5B7GZV3</accession>
<dbReference type="Proteomes" id="UP000324222">
    <property type="component" value="Unassembled WGS sequence"/>
</dbReference>